<dbReference type="OrthoDB" id="2506173at2759"/>
<organism evidence="1 2">
    <name type="scientific">Puccinia coronata f. sp. avenae</name>
    <dbReference type="NCBI Taxonomy" id="200324"/>
    <lineage>
        <taxon>Eukaryota</taxon>
        <taxon>Fungi</taxon>
        <taxon>Dikarya</taxon>
        <taxon>Basidiomycota</taxon>
        <taxon>Pucciniomycotina</taxon>
        <taxon>Pucciniomycetes</taxon>
        <taxon>Pucciniales</taxon>
        <taxon>Pucciniaceae</taxon>
        <taxon>Puccinia</taxon>
    </lineage>
</organism>
<dbReference type="Pfam" id="PF12239">
    <property type="entry name" value="DUF3605"/>
    <property type="match status" value="1"/>
</dbReference>
<proteinExistence type="predicted"/>
<accession>A0A2N5RVP9</accession>
<dbReference type="PANTHER" id="PTHR35020:SF2">
    <property type="entry name" value="N-ACETYLGLUCOSAMINE-INDUCED PROTEIN 1"/>
    <property type="match status" value="1"/>
</dbReference>
<comment type="caution">
    <text evidence="1">The sequence shown here is derived from an EMBL/GenBank/DDBJ whole genome shotgun (WGS) entry which is preliminary data.</text>
</comment>
<dbReference type="EMBL" id="PGCJ01001501">
    <property type="protein sequence ID" value="PLW05075.1"/>
    <property type="molecule type" value="Genomic_DNA"/>
</dbReference>
<dbReference type="GO" id="GO:0006044">
    <property type="term" value="P:N-acetylglucosamine metabolic process"/>
    <property type="evidence" value="ECO:0007669"/>
    <property type="project" value="TreeGrafter"/>
</dbReference>
<dbReference type="PANTHER" id="PTHR35020">
    <property type="entry name" value="N-ACETYLGLUCOSAMINE-INDUCED PROTEIN 1"/>
    <property type="match status" value="1"/>
</dbReference>
<keyword evidence="2" id="KW-1185">Reference proteome</keyword>
<evidence type="ECO:0000313" key="1">
    <source>
        <dbReference type="EMBL" id="PLW05075.1"/>
    </source>
</evidence>
<sequence length="309" mass="36177">MLHRRGVQSPHYVGTWHEACVTFGMDMDAHDPRQKMPVLINPCRQIDCSLGVPGPVQMGLIIQLHLVWGPRDTSVPDCLWTLEVSPQEMARAESQWIELPNNMVDNWYPDTVKNVVEGKGSTIQREEHVQNAMLAWKRRIGMDLGQYMKGKLGWPGRIVPQQLPYLSERHYGDSELVRFKENDFPWRLSQDVKHRILWFQLPMVTPEAFKRLDHDPPYPNREYENIHGQRVAALMEYLNEHDMYGWTGLPPAAVNRFRQSSAENHEWTTSRFETVWNRTNYRVRSIKDPNHLHVLVIPKSSPYSYANMR</sequence>
<dbReference type="GO" id="GO:0005737">
    <property type="term" value="C:cytoplasm"/>
    <property type="evidence" value="ECO:0007669"/>
    <property type="project" value="TreeGrafter"/>
</dbReference>
<dbReference type="Proteomes" id="UP000235388">
    <property type="component" value="Unassembled WGS sequence"/>
</dbReference>
<dbReference type="AlphaFoldDB" id="A0A2N5RVP9"/>
<gene>
    <name evidence="1" type="ORF">PCANC_25489</name>
</gene>
<reference evidence="1 2" key="1">
    <citation type="submission" date="2017-11" db="EMBL/GenBank/DDBJ databases">
        <title>De novo assembly and phasing of dikaryotic genomes from two isolates of Puccinia coronata f. sp. avenae, the causal agent of oat crown rust.</title>
        <authorList>
            <person name="Miller M.E."/>
            <person name="Zhang Y."/>
            <person name="Omidvar V."/>
            <person name="Sperschneider J."/>
            <person name="Schwessinger B."/>
            <person name="Raley C."/>
            <person name="Palmer J.M."/>
            <person name="Garnica D."/>
            <person name="Upadhyaya N."/>
            <person name="Rathjen J."/>
            <person name="Taylor J.M."/>
            <person name="Park R.F."/>
            <person name="Dodds P.N."/>
            <person name="Hirsch C.D."/>
            <person name="Kianian S.F."/>
            <person name="Figueroa M."/>
        </authorList>
    </citation>
    <scope>NUCLEOTIDE SEQUENCE [LARGE SCALE GENOMIC DNA]</scope>
    <source>
        <strain evidence="1">12NC29</strain>
    </source>
</reference>
<evidence type="ECO:0000313" key="2">
    <source>
        <dbReference type="Proteomes" id="UP000235388"/>
    </source>
</evidence>
<dbReference type="InterPro" id="IPR022036">
    <property type="entry name" value="DUF3605"/>
</dbReference>
<name>A0A2N5RVP9_9BASI</name>
<protein>
    <submittedName>
        <fullName evidence="1">Uncharacterized protein</fullName>
    </submittedName>
</protein>